<proteinExistence type="predicted"/>
<gene>
    <name evidence="2" type="ORF">CDEB00056_LOCUS2172</name>
</gene>
<dbReference type="EMBL" id="HBIO01003185">
    <property type="protein sequence ID" value="CAE0457331.1"/>
    <property type="molecule type" value="Transcribed_RNA"/>
</dbReference>
<sequence length="190" mass="20886">MVMKKLVTALLVLGQTTDAFSISTMAPSISNNSMQLFSSNNGVSQPEPESFREAEVLGLRLMQEGQVEDALEVFQKGLRLPGSRKDIIRTQTLSGPSPVGGSAGGREGKVVQTLDEFEFQAAHYNIACAYGRLDRVVESCKSLENAFDFGFDNYATVRADPDLSLIHGTMEFDNLMERYDSKKGIFGLFK</sequence>
<keyword evidence="1" id="KW-0732">Signal</keyword>
<dbReference type="AlphaFoldDB" id="A0A7S3PW72"/>
<dbReference type="NCBIfam" id="NF047558">
    <property type="entry name" value="TPR_END_plus"/>
    <property type="match status" value="1"/>
</dbReference>
<accession>A0A7S3PW72</accession>
<dbReference type="SUPFAM" id="SSF48452">
    <property type="entry name" value="TPR-like"/>
    <property type="match status" value="1"/>
</dbReference>
<feature type="signal peptide" evidence="1">
    <location>
        <begin position="1"/>
        <end position="19"/>
    </location>
</feature>
<reference evidence="2" key="1">
    <citation type="submission" date="2021-01" db="EMBL/GenBank/DDBJ databases">
        <authorList>
            <person name="Corre E."/>
            <person name="Pelletier E."/>
            <person name="Niang G."/>
            <person name="Scheremetjew M."/>
            <person name="Finn R."/>
            <person name="Kale V."/>
            <person name="Holt S."/>
            <person name="Cochrane G."/>
            <person name="Meng A."/>
            <person name="Brown T."/>
            <person name="Cohen L."/>
        </authorList>
    </citation>
    <scope>NUCLEOTIDE SEQUENCE</scope>
    <source>
        <strain evidence="2">MM31A-1</strain>
    </source>
</reference>
<feature type="chain" id="PRO_5031403656" evidence="1">
    <location>
        <begin position="20"/>
        <end position="190"/>
    </location>
</feature>
<name>A0A7S3PW72_9STRA</name>
<evidence type="ECO:0000256" key="1">
    <source>
        <dbReference type="SAM" id="SignalP"/>
    </source>
</evidence>
<dbReference type="InterPro" id="IPR011990">
    <property type="entry name" value="TPR-like_helical_dom_sf"/>
</dbReference>
<evidence type="ECO:0000313" key="2">
    <source>
        <dbReference type="EMBL" id="CAE0457331.1"/>
    </source>
</evidence>
<protein>
    <submittedName>
        <fullName evidence="2">Uncharacterized protein</fullName>
    </submittedName>
</protein>
<organism evidence="2">
    <name type="scientific">Chaetoceros debilis</name>
    <dbReference type="NCBI Taxonomy" id="122233"/>
    <lineage>
        <taxon>Eukaryota</taxon>
        <taxon>Sar</taxon>
        <taxon>Stramenopiles</taxon>
        <taxon>Ochrophyta</taxon>
        <taxon>Bacillariophyta</taxon>
        <taxon>Coscinodiscophyceae</taxon>
        <taxon>Chaetocerotophycidae</taxon>
        <taxon>Chaetocerotales</taxon>
        <taxon>Chaetocerotaceae</taxon>
        <taxon>Chaetoceros</taxon>
    </lineage>
</organism>